<accession>A0A9E5DC36</accession>
<comment type="caution">
    <text evidence="1">The sequence shown here is derived from an EMBL/GenBank/DDBJ whole genome shotgun (WGS) entry which is preliminary data.</text>
</comment>
<dbReference type="EMBL" id="JAGSOI010000031">
    <property type="protein sequence ID" value="MCM1987013.1"/>
    <property type="molecule type" value="Genomic_DNA"/>
</dbReference>
<proteinExistence type="predicted"/>
<evidence type="ECO:0000313" key="1">
    <source>
        <dbReference type="EMBL" id="MCM1987013.1"/>
    </source>
</evidence>
<evidence type="ECO:0000313" key="2">
    <source>
        <dbReference type="Proteomes" id="UP001056766"/>
    </source>
</evidence>
<evidence type="ECO:0008006" key="3">
    <source>
        <dbReference type="Google" id="ProtNLM"/>
    </source>
</evidence>
<organism evidence="1 2">
    <name type="scientific">Methanococcoides seepicolus</name>
    <dbReference type="NCBI Taxonomy" id="2828780"/>
    <lineage>
        <taxon>Archaea</taxon>
        <taxon>Methanobacteriati</taxon>
        <taxon>Methanobacteriota</taxon>
        <taxon>Stenosarchaea group</taxon>
        <taxon>Methanomicrobia</taxon>
        <taxon>Methanosarcinales</taxon>
        <taxon>Methanosarcinaceae</taxon>
        <taxon>Methanococcoides</taxon>
    </lineage>
</organism>
<dbReference type="AlphaFoldDB" id="A0A9E5DC36"/>
<sequence>MSIIYLDQWVYVRLLRSYKGLSPEYPKYANTCKGLIESAQNGVNIFPFSIAHIVETSKRAKLSSRKDVFKFIFDLSKFNTIRPWSQVIDLEIRNAILKSLNCDPCNLSNYVFGKEIGHCVGGKAKIVSKTSGEAITEIPSEIKDVLSSALTDSDMMANALCQDYMMEQIKQGIQEEKDLAKELEELRLEKYNHPDKKMRYKISTARFFITFIKDKFIKAVLEFEELDLKEYFQDLFSSEESRYKFLKSIPTAYVFHTLSQNNGCAIEPNDFWDIAALAIAIPYCDVVVTERKWSNILNQKKIGEMYNTKIIHNIEDLSTYI</sequence>
<name>A0A9E5DC36_9EURY</name>
<reference evidence="1" key="1">
    <citation type="journal article" date="2021" name="mSystems">
        <title>Bacteria and Archaea Synergistically Convert Glycine Betaine to Biogenic Methane in the Formosa Cold Seep of the South China Sea.</title>
        <authorList>
            <person name="Li L."/>
            <person name="Zhang W."/>
            <person name="Zhang S."/>
            <person name="Song L."/>
            <person name="Sun Q."/>
            <person name="Zhang H."/>
            <person name="Xiang H."/>
            <person name="Dong X."/>
        </authorList>
    </citation>
    <scope>NUCLEOTIDE SEQUENCE</scope>
    <source>
        <strain evidence="1">LLY</strain>
    </source>
</reference>
<keyword evidence="2" id="KW-1185">Reference proteome</keyword>
<reference evidence="1" key="2">
    <citation type="submission" date="2021-04" db="EMBL/GenBank/DDBJ databases">
        <authorList>
            <person name="Dong X."/>
        </authorList>
    </citation>
    <scope>NUCLEOTIDE SEQUENCE</scope>
    <source>
        <strain evidence="1">LLY</strain>
    </source>
</reference>
<dbReference type="RefSeq" id="WP_250868363.1">
    <property type="nucleotide sequence ID" value="NZ_JAGSOI010000031.1"/>
</dbReference>
<protein>
    <recommendedName>
        <fullName evidence="3">PIN domain-containing protein</fullName>
    </recommendedName>
</protein>
<dbReference type="Proteomes" id="UP001056766">
    <property type="component" value="Unassembled WGS sequence"/>
</dbReference>
<gene>
    <name evidence="1" type="ORF">KDK67_08435</name>
</gene>